<dbReference type="GO" id="GO:0006310">
    <property type="term" value="P:DNA recombination"/>
    <property type="evidence" value="ECO:0007669"/>
    <property type="project" value="UniProtKB-KW"/>
</dbReference>
<keyword evidence="1" id="KW-0540">Nuclease</keyword>
<dbReference type="InterPro" id="IPR012337">
    <property type="entry name" value="RNaseH-like_sf"/>
</dbReference>
<keyword evidence="8" id="KW-0808">Transferase</keyword>
<evidence type="ECO:0000256" key="5">
    <source>
        <dbReference type="ARBA" id="ARBA00022842"/>
    </source>
</evidence>
<dbReference type="Proteomes" id="UP000326396">
    <property type="component" value="Linkage Group LG18"/>
</dbReference>
<dbReference type="InterPro" id="IPR057670">
    <property type="entry name" value="SH3_retrovirus"/>
</dbReference>
<dbReference type="InterPro" id="IPR039537">
    <property type="entry name" value="Retrotran_Ty1/copia-like"/>
</dbReference>
<keyword evidence="5" id="KW-0460">Magnesium</keyword>
<feature type="compositionally biased region" description="Polar residues" evidence="10">
    <location>
        <begin position="204"/>
        <end position="223"/>
    </location>
</feature>
<dbReference type="GO" id="GO:0003887">
    <property type="term" value="F:DNA-directed DNA polymerase activity"/>
    <property type="evidence" value="ECO:0007669"/>
    <property type="project" value="UniProtKB-KW"/>
</dbReference>
<dbReference type="PANTHER" id="PTHR42648">
    <property type="entry name" value="TRANSPOSASE, PUTATIVE-RELATED"/>
    <property type="match status" value="1"/>
</dbReference>
<dbReference type="InterPro" id="IPR001584">
    <property type="entry name" value="Integrase_cat-core"/>
</dbReference>
<keyword evidence="4" id="KW-0378">Hydrolase</keyword>
<evidence type="ECO:0000256" key="7">
    <source>
        <dbReference type="ARBA" id="ARBA00022918"/>
    </source>
</evidence>
<accession>A0A5N6NRG7</accession>
<evidence type="ECO:0000313" key="12">
    <source>
        <dbReference type="EMBL" id="KAD4982943.1"/>
    </source>
</evidence>
<comment type="caution">
    <text evidence="12">The sequence shown here is derived from an EMBL/GenBank/DDBJ whole genome shotgun (WGS) entry which is preliminary data.</text>
</comment>
<feature type="domain" description="Integrase catalytic" evidence="11">
    <location>
        <begin position="28"/>
        <end position="97"/>
    </location>
</feature>
<keyword evidence="3" id="KW-0255">Endonuclease</keyword>
<sequence>MAEPTGAIPMQPTPIPIFKGEGYDFWELTIPHTPEHNGVVERKNRTVMGLTRSMLKQKGMPNNFWAKGVATAVYLLNRAPTKARPNKTPIEEWGGTKPSVHHLRVFGCIAYSLTHPQGRQKLDNRSEKCLFVGYSPTSYGYRLYNPITKSFVVQKHVVFHEDGVWQWNIEGRKEQGHEAVQFGDPFPTDVVGTDGDPPSPNPGPETSNQINNSPREPNSLSQTSRDDDTIDEI</sequence>
<dbReference type="GO" id="GO:0015074">
    <property type="term" value="P:DNA integration"/>
    <property type="evidence" value="ECO:0007669"/>
    <property type="project" value="UniProtKB-KW"/>
</dbReference>
<name>A0A5N6NRG7_9ASTR</name>
<dbReference type="PANTHER" id="PTHR42648:SF11">
    <property type="entry name" value="TRANSPOSON TY4-P GAG-POL POLYPROTEIN"/>
    <property type="match status" value="1"/>
</dbReference>
<dbReference type="GO" id="GO:0003964">
    <property type="term" value="F:RNA-directed DNA polymerase activity"/>
    <property type="evidence" value="ECO:0007669"/>
    <property type="project" value="UniProtKB-KW"/>
</dbReference>
<feature type="region of interest" description="Disordered" evidence="10">
    <location>
        <begin position="180"/>
        <end position="233"/>
    </location>
</feature>
<dbReference type="InterPro" id="IPR036397">
    <property type="entry name" value="RNaseH_sf"/>
</dbReference>
<evidence type="ECO:0000256" key="3">
    <source>
        <dbReference type="ARBA" id="ARBA00022759"/>
    </source>
</evidence>
<evidence type="ECO:0000313" key="13">
    <source>
        <dbReference type="Proteomes" id="UP000326396"/>
    </source>
</evidence>
<dbReference type="GO" id="GO:0016787">
    <property type="term" value="F:hydrolase activity"/>
    <property type="evidence" value="ECO:0007669"/>
    <property type="project" value="UniProtKB-KW"/>
</dbReference>
<evidence type="ECO:0000256" key="10">
    <source>
        <dbReference type="SAM" id="MobiDB-lite"/>
    </source>
</evidence>
<dbReference type="GO" id="GO:0004519">
    <property type="term" value="F:endonuclease activity"/>
    <property type="evidence" value="ECO:0007669"/>
    <property type="project" value="UniProtKB-KW"/>
</dbReference>
<evidence type="ECO:0000256" key="9">
    <source>
        <dbReference type="ARBA" id="ARBA00023172"/>
    </source>
</evidence>
<dbReference type="AlphaFoldDB" id="A0A5N6NRG7"/>
<dbReference type="EMBL" id="SZYD01000010">
    <property type="protein sequence ID" value="KAD4982943.1"/>
    <property type="molecule type" value="Genomic_DNA"/>
</dbReference>
<dbReference type="SUPFAM" id="SSF53098">
    <property type="entry name" value="Ribonuclease H-like"/>
    <property type="match status" value="1"/>
</dbReference>
<dbReference type="GO" id="GO:0046872">
    <property type="term" value="F:metal ion binding"/>
    <property type="evidence" value="ECO:0007669"/>
    <property type="project" value="UniProtKB-KW"/>
</dbReference>
<evidence type="ECO:0000256" key="4">
    <source>
        <dbReference type="ARBA" id="ARBA00022801"/>
    </source>
</evidence>
<evidence type="ECO:0000259" key="11">
    <source>
        <dbReference type="PROSITE" id="PS50994"/>
    </source>
</evidence>
<gene>
    <name evidence="12" type="ORF">E3N88_19614</name>
</gene>
<keyword evidence="8" id="KW-0548">Nucleotidyltransferase</keyword>
<organism evidence="12 13">
    <name type="scientific">Mikania micrantha</name>
    <name type="common">bitter vine</name>
    <dbReference type="NCBI Taxonomy" id="192012"/>
    <lineage>
        <taxon>Eukaryota</taxon>
        <taxon>Viridiplantae</taxon>
        <taxon>Streptophyta</taxon>
        <taxon>Embryophyta</taxon>
        <taxon>Tracheophyta</taxon>
        <taxon>Spermatophyta</taxon>
        <taxon>Magnoliopsida</taxon>
        <taxon>eudicotyledons</taxon>
        <taxon>Gunneridae</taxon>
        <taxon>Pentapetalae</taxon>
        <taxon>asterids</taxon>
        <taxon>campanulids</taxon>
        <taxon>Asterales</taxon>
        <taxon>Asteraceae</taxon>
        <taxon>Asteroideae</taxon>
        <taxon>Heliantheae alliance</taxon>
        <taxon>Eupatorieae</taxon>
        <taxon>Mikania</taxon>
    </lineage>
</organism>
<proteinExistence type="predicted"/>
<dbReference type="PROSITE" id="PS50994">
    <property type="entry name" value="INTEGRASE"/>
    <property type="match status" value="1"/>
</dbReference>
<evidence type="ECO:0000256" key="8">
    <source>
        <dbReference type="ARBA" id="ARBA00022932"/>
    </source>
</evidence>
<evidence type="ECO:0000256" key="6">
    <source>
        <dbReference type="ARBA" id="ARBA00022908"/>
    </source>
</evidence>
<protein>
    <recommendedName>
        <fullName evidence="11">Integrase catalytic domain-containing protein</fullName>
    </recommendedName>
</protein>
<keyword evidence="6" id="KW-0229">DNA integration</keyword>
<dbReference type="OrthoDB" id="6776856at2759"/>
<keyword evidence="9" id="KW-0233">DNA recombination</keyword>
<evidence type="ECO:0000256" key="1">
    <source>
        <dbReference type="ARBA" id="ARBA00022722"/>
    </source>
</evidence>
<keyword evidence="13" id="KW-1185">Reference proteome</keyword>
<evidence type="ECO:0000256" key="2">
    <source>
        <dbReference type="ARBA" id="ARBA00022723"/>
    </source>
</evidence>
<keyword evidence="7" id="KW-0695">RNA-directed DNA polymerase</keyword>
<dbReference type="GO" id="GO:0003676">
    <property type="term" value="F:nucleic acid binding"/>
    <property type="evidence" value="ECO:0007669"/>
    <property type="project" value="InterPro"/>
</dbReference>
<dbReference type="Gene3D" id="3.30.420.10">
    <property type="entry name" value="Ribonuclease H-like superfamily/Ribonuclease H"/>
    <property type="match status" value="1"/>
</dbReference>
<keyword evidence="8" id="KW-0239">DNA-directed DNA polymerase</keyword>
<reference evidence="12 13" key="1">
    <citation type="submission" date="2019-05" db="EMBL/GenBank/DDBJ databases">
        <title>Mikania micrantha, genome provides insights into the molecular mechanism of rapid growth.</title>
        <authorList>
            <person name="Liu B."/>
        </authorList>
    </citation>
    <scope>NUCLEOTIDE SEQUENCE [LARGE SCALE GENOMIC DNA]</scope>
    <source>
        <strain evidence="12">NLD-2019</strain>
        <tissue evidence="12">Leaf</tissue>
    </source>
</reference>
<keyword evidence="2" id="KW-0479">Metal-binding</keyword>
<dbReference type="Pfam" id="PF25597">
    <property type="entry name" value="SH3_retrovirus"/>
    <property type="match status" value="1"/>
</dbReference>